<evidence type="ECO:0000256" key="6">
    <source>
        <dbReference type="ARBA" id="ARBA00022989"/>
    </source>
</evidence>
<comment type="function">
    <text evidence="8">Mediates influx of magnesium ions.</text>
</comment>
<sequence>MIRFLSFPTPKEKNSTTKAVPHRTDAPFFKNFSLKKALNKEKVWIDVENPTSEDLIFLSRNCGFHDLAIEDCVNRNQRPKFEDYEDHAFMVLHSFRSEGEQSFSTTETHVFFNRKFIVSVHEHKEPLIDSLWNRTLTEQNFASKGTDHVLYLLFDLLVDSNFPILDQISEQITDLENQILISNIEPDFITNILYVKRNLVRMRRVLSPQREVLNLIMRHEDKFLSERVRFYFRDVYDHLSRLVETIDMDRDLIGNSMDAYFSILSQRTNDIIKRLTLVSMIFMPLTFLTGFFGMNFTELPYESRLILSASLTTMLAIPGVMILYFKYKNWFKD</sequence>
<dbReference type="Gene3D" id="1.20.58.340">
    <property type="entry name" value="Magnesium transport protein CorA, transmembrane region"/>
    <property type="match status" value="2"/>
</dbReference>
<dbReference type="InterPro" id="IPR002523">
    <property type="entry name" value="MgTranspt_CorA/ZnTranspt_ZntB"/>
</dbReference>
<evidence type="ECO:0000256" key="3">
    <source>
        <dbReference type="ARBA" id="ARBA00022448"/>
    </source>
</evidence>
<feature type="transmembrane region" description="Helical" evidence="8">
    <location>
        <begin position="275"/>
        <end position="293"/>
    </location>
</feature>
<dbReference type="SUPFAM" id="SSF143865">
    <property type="entry name" value="CorA soluble domain-like"/>
    <property type="match status" value="1"/>
</dbReference>
<dbReference type="EMBL" id="NPDN01000005">
    <property type="protein sequence ID" value="PJZ25458.1"/>
    <property type="molecule type" value="Genomic_DNA"/>
</dbReference>
<dbReference type="CDD" id="cd12822">
    <property type="entry name" value="TmCorA-like"/>
    <property type="match status" value="1"/>
</dbReference>
<gene>
    <name evidence="8 9" type="primary">corA</name>
    <name evidence="9" type="ORF">CH357_11120</name>
</gene>
<evidence type="ECO:0000256" key="5">
    <source>
        <dbReference type="ARBA" id="ARBA00022692"/>
    </source>
</evidence>
<evidence type="ECO:0000256" key="8">
    <source>
        <dbReference type="RuleBase" id="RU362010"/>
    </source>
</evidence>
<comment type="caution">
    <text evidence="9">The sequence shown here is derived from an EMBL/GenBank/DDBJ whole genome shotgun (WGS) entry which is preliminary data.</text>
</comment>
<comment type="similarity">
    <text evidence="2 8">Belongs to the CorA metal ion transporter (MIT) (TC 1.A.35) family.</text>
</comment>
<dbReference type="Gene3D" id="3.30.460.20">
    <property type="entry name" value="CorA soluble domain-like"/>
    <property type="match status" value="1"/>
</dbReference>
<dbReference type="GO" id="GO:0050897">
    <property type="term" value="F:cobalt ion binding"/>
    <property type="evidence" value="ECO:0007669"/>
    <property type="project" value="TreeGrafter"/>
</dbReference>
<keyword evidence="3 8" id="KW-0813">Transport</keyword>
<keyword evidence="7 8" id="KW-0472">Membrane</keyword>
<dbReference type="OrthoDB" id="9803416at2"/>
<dbReference type="InterPro" id="IPR045861">
    <property type="entry name" value="CorA_cytoplasmic_dom"/>
</dbReference>
<comment type="subcellular location">
    <subcellularLocation>
        <location evidence="1">Cell membrane</location>
        <topology evidence="1">Multi-pass membrane protein</topology>
    </subcellularLocation>
    <subcellularLocation>
        <location evidence="8">Membrane</location>
        <topology evidence="8">Multi-pass membrane protein</topology>
    </subcellularLocation>
</comment>
<reference evidence="9 10" key="1">
    <citation type="submission" date="2017-07" db="EMBL/GenBank/DDBJ databases">
        <title>Leptospira spp. isolated from tropical soils.</title>
        <authorList>
            <person name="Thibeaux R."/>
            <person name="Iraola G."/>
            <person name="Ferres I."/>
            <person name="Bierque E."/>
            <person name="Girault D."/>
            <person name="Soupe-Gilbert M.-E."/>
            <person name="Picardeau M."/>
            <person name="Goarant C."/>
        </authorList>
    </citation>
    <scope>NUCLEOTIDE SEQUENCE [LARGE SCALE GENOMIC DNA]</scope>
    <source>
        <strain evidence="9 10">MCA1-C-A1</strain>
    </source>
</reference>
<keyword evidence="8" id="KW-0460">Magnesium</keyword>
<dbReference type="NCBIfam" id="TIGR00383">
    <property type="entry name" value="corA"/>
    <property type="match status" value="1"/>
</dbReference>
<evidence type="ECO:0000313" key="9">
    <source>
        <dbReference type="EMBL" id="PJZ25458.1"/>
    </source>
</evidence>
<dbReference type="Proteomes" id="UP000232196">
    <property type="component" value="Unassembled WGS sequence"/>
</dbReference>
<feature type="transmembrane region" description="Helical" evidence="8">
    <location>
        <begin position="305"/>
        <end position="325"/>
    </location>
</feature>
<dbReference type="GO" id="GO:0015087">
    <property type="term" value="F:cobalt ion transmembrane transporter activity"/>
    <property type="evidence" value="ECO:0007669"/>
    <property type="project" value="UniProtKB-UniRule"/>
</dbReference>
<dbReference type="GO" id="GO:0015095">
    <property type="term" value="F:magnesium ion transmembrane transporter activity"/>
    <property type="evidence" value="ECO:0007669"/>
    <property type="project" value="UniProtKB-UniRule"/>
</dbReference>
<keyword evidence="10" id="KW-1185">Reference proteome</keyword>
<keyword evidence="8" id="KW-0406">Ion transport</keyword>
<dbReference type="InterPro" id="IPR045863">
    <property type="entry name" value="CorA_TM1_TM2"/>
</dbReference>
<keyword evidence="4 8" id="KW-1003">Cell membrane</keyword>
<evidence type="ECO:0000313" key="10">
    <source>
        <dbReference type="Proteomes" id="UP000232196"/>
    </source>
</evidence>
<evidence type="ECO:0000256" key="2">
    <source>
        <dbReference type="ARBA" id="ARBA00009765"/>
    </source>
</evidence>
<keyword evidence="5 8" id="KW-0812">Transmembrane</keyword>
<dbReference type="GO" id="GO:0000287">
    <property type="term" value="F:magnesium ion binding"/>
    <property type="evidence" value="ECO:0007669"/>
    <property type="project" value="TreeGrafter"/>
</dbReference>
<evidence type="ECO:0000256" key="7">
    <source>
        <dbReference type="ARBA" id="ARBA00023136"/>
    </source>
</evidence>
<accession>A0A2M9XCQ6</accession>
<dbReference type="PANTHER" id="PTHR46494">
    <property type="entry name" value="CORA FAMILY METAL ION TRANSPORTER (EUROFUNG)"/>
    <property type="match status" value="1"/>
</dbReference>
<keyword evidence="6 8" id="KW-1133">Transmembrane helix</keyword>
<evidence type="ECO:0000256" key="4">
    <source>
        <dbReference type="ARBA" id="ARBA00022475"/>
    </source>
</evidence>
<dbReference type="RefSeq" id="WP_100706803.1">
    <property type="nucleotide sequence ID" value="NZ_NPDL01000008.1"/>
</dbReference>
<dbReference type="InterPro" id="IPR004488">
    <property type="entry name" value="Mg/Co-transport_prot_CorA"/>
</dbReference>
<proteinExistence type="inferred from homology"/>
<name>A0A2M9XCQ6_9LEPT</name>
<dbReference type="GO" id="GO:0005886">
    <property type="term" value="C:plasma membrane"/>
    <property type="evidence" value="ECO:0007669"/>
    <property type="project" value="UniProtKB-SubCell"/>
</dbReference>
<dbReference type="AlphaFoldDB" id="A0A2M9XCQ6"/>
<evidence type="ECO:0000256" key="1">
    <source>
        <dbReference type="ARBA" id="ARBA00004651"/>
    </source>
</evidence>
<protein>
    <recommendedName>
        <fullName evidence="8">Magnesium transport protein CorA</fullName>
    </recommendedName>
</protein>
<dbReference type="Pfam" id="PF01544">
    <property type="entry name" value="CorA"/>
    <property type="match status" value="1"/>
</dbReference>
<dbReference type="PANTHER" id="PTHR46494:SF1">
    <property type="entry name" value="CORA FAMILY METAL ION TRANSPORTER (EUROFUNG)"/>
    <property type="match status" value="1"/>
</dbReference>
<organism evidence="9 10">
    <name type="scientific">Leptospira hartskeerlii</name>
    <dbReference type="NCBI Taxonomy" id="2023177"/>
    <lineage>
        <taxon>Bacteria</taxon>
        <taxon>Pseudomonadati</taxon>
        <taxon>Spirochaetota</taxon>
        <taxon>Spirochaetia</taxon>
        <taxon>Leptospirales</taxon>
        <taxon>Leptospiraceae</taxon>
        <taxon>Leptospira</taxon>
    </lineage>
</organism>
<dbReference type="SUPFAM" id="SSF144083">
    <property type="entry name" value="Magnesium transport protein CorA, transmembrane region"/>
    <property type="match status" value="1"/>
</dbReference>